<reference evidence="1" key="1">
    <citation type="journal article" date="2014" name="Int. J. Syst. Evol. Microbiol.">
        <title>Complete genome sequence of Corynebacterium casei LMG S-19264T (=DSM 44701T), isolated from a smear-ripened cheese.</title>
        <authorList>
            <consortium name="US DOE Joint Genome Institute (JGI-PGF)"/>
            <person name="Walter F."/>
            <person name="Albersmeier A."/>
            <person name="Kalinowski J."/>
            <person name="Ruckert C."/>
        </authorList>
    </citation>
    <scope>NUCLEOTIDE SEQUENCE</scope>
    <source>
        <strain evidence="1">CGMCC 1.15179</strain>
    </source>
</reference>
<protein>
    <submittedName>
        <fullName evidence="1">Uncharacterized protein</fullName>
    </submittedName>
</protein>
<dbReference type="Proteomes" id="UP000625210">
    <property type="component" value="Unassembled WGS sequence"/>
</dbReference>
<name>A0A8J2VIV5_9BACL</name>
<proteinExistence type="predicted"/>
<evidence type="ECO:0000313" key="2">
    <source>
        <dbReference type="Proteomes" id="UP000625210"/>
    </source>
</evidence>
<dbReference type="AlphaFoldDB" id="A0A8J2VIV5"/>
<reference evidence="1" key="2">
    <citation type="submission" date="2020-09" db="EMBL/GenBank/DDBJ databases">
        <authorList>
            <person name="Sun Q."/>
            <person name="Zhou Y."/>
        </authorList>
    </citation>
    <scope>NUCLEOTIDE SEQUENCE</scope>
    <source>
        <strain evidence="1">CGMCC 1.15179</strain>
    </source>
</reference>
<keyword evidence="2" id="KW-1185">Reference proteome</keyword>
<sequence length="53" mass="5807">MSLQPTFKDDPTVGPYNHAFVIGSEKTLSFTTQGMIDQMLEITRENGDGHGGH</sequence>
<organism evidence="1 2">
    <name type="scientific">Marinithermofilum abyssi</name>
    <dbReference type="NCBI Taxonomy" id="1571185"/>
    <lineage>
        <taxon>Bacteria</taxon>
        <taxon>Bacillati</taxon>
        <taxon>Bacillota</taxon>
        <taxon>Bacilli</taxon>
        <taxon>Bacillales</taxon>
        <taxon>Thermoactinomycetaceae</taxon>
        <taxon>Marinithermofilum</taxon>
    </lineage>
</organism>
<evidence type="ECO:0000313" key="1">
    <source>
        <dbReference type="EMBL" id="GGE18950.1"/>
    </source>
</evidence>
<comment type="caution">
    <text evidence="1">The sequence shown here is derived from an EMBL/GenBank/DDBJ whole genome shotgun (WGS) entry which is preliminary data.</text>
</comment>
<gene>
    <name evidence="1" type="ORF">GCM10011571_21080</name>
</gene>
<dbReference type="EMBL" id="BMHQ01000007">
    <property type="protein sequence ID" value="GGE18950.1"/>
    <property type="molecule type" value="Genomic_DNA"/>
</dbReference>
<accession>A0A8J2VIV5</accession>